<dbReference type="EMBL" id="JAGIOO010000001">
    <property type="protein sequence ID" value="MBP2472242.1"/>
    <property type="molecule type" value="Genomic_DNA"/>
</dbReference>
<evidence type="ECO:0000313" key="2">
    <source>
        <dbReference type="EMBL" id="MBP2472242.1"/>
    </source>
</evidence>
<sequence length="350" mass="38437">MGADEFLTELMDWHFSPETGSPFWLDRLPRLGFDPREAVRTHADLRLFPNFVDELRDVPVADLVPRGYGGAADIVGCYDSGGTTGAPKRLLLHADWFDDYLPWVCGRMDELGFPPAGNWLALAPTGPHVFGRVVADLVRLRRGVLFTVDLDPRWVRRCLAEGRTEEAERYTEHLVDQAEAVLTGQRVDVLVATPPLLERLARRPALVEAITENVRAVLWGGASLDPDTRQLLREEVFPGVGLFGMYGSTTILGGAMERLAELGDPECVFDPFSPRMTFSVVDPATGAEVAEGERGQVVMHHVSRSLLLPNNLERDLATRIAAPPGVPGCSVADVAPVSSFQNTRVIEGVY</sequence>
<accession>A0ABS5A7J3</accession>
<dbReference type="Pfam" id="PF00501">
    <property type="entry name" value="AMP-binding"/>
    <property type="match status" value="1"/>
</dbReference>
<protein>
    <recommendedName>
        <fullName evidence="1">AMP-dependent synthetase/ligase domain-containing protein</fullName>
    </recommendedName>
</protein>
<feature type="domain" description="AMP-dependent synthetase/ligase" evidence="1">
    <location>
        <begin position="180"/>
        <end position="300"/>
    </location>
</feature>
<organism evidence="2 3">
    <name type="scientific">Crossiella equi</name>
    <dbReference type="NCBI Taxonomy" id="130796"/>
    <lineage>
        <taxon>Bacteria</taxon>
        <taxon>Bacillati</taxon>
        <taxon>Actinomycetota</taxon>
        <taxon>Actinomycetes</taxon>
        <taxon>Pseudonocardiales</taxon>
        <taxon>Pseudonocardiaceae</taxon>
        <taxon>Crossiella</taxon>
    </lineage>
</organism>
<dbReference type="Gene3D" id="3.40.50.12780">
    <property type="entry name" value="N-terminal domain of ligase-like"/>
    <property type="match status" value="1"/>
</dbReference>
<dbReference type="Proteomes" id="UP001519363">
    <property type="component" value="Unassembled WGS sequence"/>
</dbReference>
<proteinExistence type="predicted"/>
<gene>
    <name evidence="2" type="ORF">JOF53_001114</name>
</gene>
<dbReference type="RefSeq" id="WP_245372692.1">
    <property type="nucleotide sequence ID" value="NZ_JAGIOO010000001.1"/>
</dbReference>
<dbReference type="SUPFAM" id="SSF56801">
    <property type="entry name" value="Acetyl-CoA synthetase-like"/>
    <property type="match status" value="1"/>
</dbReference>
<comment type="caution">
    <text evidence="2">The sequence shown here is derived from an EMBL/GenBank/DDBJ whole genome shotgun (WGS) entry which is preliminary data.</text>
</comment>
<evidence type="ECO:0000259" key="1">
    <source>
        <dbReference type="Pfam" id="PF00501"/>
    </source>
</evidence>
<dbReference type="InterPro" id="IPR000873">
    <property type="entry name" value="AMP-dep_synth/lig_dom"/>
</dbReference>
<evidence type="ECO:0000313" key="3">
    <source>
        <dbReference type="Proteomes" id="UP001519363"/>
    </source>
</evidence>
<name>A0ABS5A7J3_9PSEU</name>
<dbReference type="InterPro" id="IPR042099">
    <property type="entry name" value="ANL_N_sf"/>
</dbReference>
<reference evidence="2 3" key="1">
    <citation type="submission" date="2021-03" db="EMBL/GenBank/DDBJ databases">
        <title>Sequencing the genomes of 1000 actinobacteria strains.</title>
        <authorList>
            <person name="Klenk H.-P."/>
        </authorList>
    </citation>
    <scope>NUCLEOTIDE SEQUENCE [LARGE SCALE GENOMIC DNA]</scope>
    <source>
        <strain evidence="2 3">DSM 44580</strain>
    </source>
</reference>
<keyword evidence="3" id="KW-1185">Reference proteome</keyword>